<dbReference type="GO" id="GO:0030964">
    <property type="term" value="C:NADH dehydrogenase complex"/>
    <property type="evidence" value="ECO:0007669"/>
    <property type="project" value="TreeGrafter"/>
</dbReference>
<keyword evidence="11" id="KW-0560">Oxidoreductase</keyword>
<evidence type="ECO:0000256" key="7">
    <source>
        <dbReference type="ARBA" id="ARBA00022967"/>
    </source>
</evidence>
<sequence>MLTPTHVMIFSLVLFGVGVFGVLTRRNIIIVLMSLELILNAANLNFVAFSWAHPSIHGQVFALFVICVAAGEVAVGLAILITLFRNRNSVNIDEFHLMKG</sequence>
<dbReference type="FunFam" id="1.10.287.3510:FF:000001">
    <property type="entry name" value="NADH-quinone oxidoreductase subunit K"/>
    <property type="match status" value="1"/>
</dbReference>
<dbReference type="GO" id="GO:0005886">
    <property type="term" value="C:plasma membrane"/>
    <property type="evidence" value="ECO:0007669"/>
    <property type="project" value="UniProtKB-SubCell"/>
</dbReference>
<protein>
    <recommendedName>
        <fullName evidence="10">NADH-quinone oxidoreductase subunit K</fullName>
        <ecNumber evidence="10">7.1.1.-</ecNumber>
    </recommendedName>
    <alternativeName>
        <fullName evidence="10">NADH dehydrogenase I subunit K</fullName>
    </alternativeName>
    <alternativeName>
        <fullName evidence="10">NDH-1 subunit K</fullName>
    </alternativeName>
</protein>
<gene>
    <name evidence="10 11" type="primary">nuoK</name>
    <name evidence="11" type="ORF">IFK94_01835</name>
</gene>
<keyword evidence="7 10" id="KW-1278">Translocase</keyword>
<dbReference type="Proteomes" id="UP000648239">
    <property type="component" value="Unassembled WGS sequence"/>
</dbReference>
<feature type="transmembrane region" description="Helical" evidence="10">
    <location>
        <begin position="58"/>
        <end position="84"/>
    </location>
</feature>
<dbReference type="HAMAP" id="MF_01456">
    <property type="entry name" value="NDH1_NuoK"/>
    <property type="match status" value="1"/>
</dbReference>
<keyword evidence="10" id="KW-0830">Ubiquinone</keyword>
<name>A0A8J7CK54_9BACT</name>
<evidence type="ECO:0000256" key="5">
    <source>
        <dbReference type="ARBA" id="ARBA00022692"/>
    </source>
</evidence>
<dbReference type="NCBIfam" id="NF004323">
    <property type="entry name" value="PRK05715.1-5"/>
    <property type="match status" value="1"/>
</dbReference>
<dbReference type="NCBIfam" id="NF004320">
    <property type="entry name" value="PRK05715.1-2"/>
    <property type="match status" value="1"/>
</dbReference>
<keyword evidence="6 10" id="KW-0874">Quinone</keyword>
<accession>A0A8J7CK54</accession>
<keyword evidence="4 10" id="KW-0813">Transport</keyword>
<evidence type="ECO:0000313" key="11">
    <source>
        <dbReference type="EMBL" id="MBD3866838.1"/>
    </source>
</evidence>
<evidence type="ECO:0000256" key="3">
    <source>
        <dbReference type="ARBA" id="ARBA00010519"/>
    </source>
</evidence>
<comment type="subcellular location">
    <subcellularLocation>
        <location evidence="10">Cell membrane</location>
        <topology evidence="10">Multi-pass membrane protein</topology>
    </subcellularLocation>
    <subcellularLocation>
        <location evidence="2">Membrane</location>
        <topology evidence="2">Multi-pass membrane protein</topology>
    </subcellularLocation>
</comment>
<dbReference type="AlphaFoldDB" id="A0A8J7CK54"/>
<reference evidence="11 12" key="1">
    <citation type="submission" date="2020-08" db="EMBL/GenBank/DDBJ databases">
        <title>Acidobacteriota in marine sediments use diverse sulfur dissimilation pathways.</title>
        <authorList>
            <person name="Wasmund K."/>
        </authorList>
    </citation>
    <scope>NUCLEOTIDE SEQUENCE [LARGE SCALE GENOMIC DNA]</scope>
    <source>
        <strain evidence="11">MAG AM4</strain>
    </source>
</reference>
<comment type="catalytic activity">
    <reaction evidence="10">
        <text>a quinone + NADH + 5 H(+)(in) = a quinol + NAD(+) + 4 H(+)(out)</text>
        <dbReference type="Rhea" id="RHEA:57888"/>
        <dbReference type="ChEBI" id="CHEBI:15378"/>
        <dbReference type="ChEBI" id="CHEBI:24646"/>
        <dbReference type="ChEBI" id="CHEBI:57540"/>
        <dbReference type="ChEBI" id="CHEBI:57945"/>
        <dbReference type="ChEBI" id="CHEBI:132124"/>
    </reaction>
</comment>
<dbReference type="NCBIfam" id="NF004321">
    <property type="entry name" value="PRK05715.1-3"/>
    <property type="match status" value="1"/>
</dbReference>
<comment type="caution">
    <text evidence="11">The sequence shown here is derived from an EMBL/GenBank/DDBJ whole genome shotgun (WGS) entry which is preliminary data.</text>
</comment>
<comment type="function">
    <text evidence="1 10">NDH-1 shuttles electrons from NADH, via FMN and iron-sulfur (Fe-S) centers, to quinones in the respiratory chain. The immediate electron acceptor for the enzyme in this species is believed to be ubiquinone. Couples the redox reaction to proton translocation (for every two electrons transferred, four hydrogen ions are translocated across the cytoplasmic membrane), and thus conserves the redox energy in a proton gradient.</text>
</comment>
<evidence type="ECO:0000256" key="9">
    <source>
        <dbReference type="ARBA" id="ARBA00023136"/>
    </source>
</evidence>
<feature type="transmembrane region" description="Helical" evidence="10">
    <location>
        <begin position="30"/>
        <end position="52"/>
    </location>
</feature>
<evidence type="ECO:0000256" key="4">
    <source>
        <dbReference type="ARBA" id="ARBA00022448"/>
    </source>
</evidence>
<evidence type="ECO:0000256" key="6">
    <source>
        <dbReference type="ARBA" id="ARBA00022719"/>
    </source>
</evidence>
<feature type="transmembrane region" description="Helical" evidence="10">
    <location>
        <begin position="6"/>
        <end position="23"/>
    </location>
</feature>
<evidence type="ECO:0000313" key="12">
    <source>
        <dbReference type="Proteomes" id="UP000648239"/>
    </source>
</evidence>
<dbReference type="PANTHER" id="PTHR11434:SF16">
    <property type="entry name" value="NADH-UBIQUINONE OXIDOREDUCTASE CHAIN 4L"/>
    <property type="match status" value="1"/>
</dbReference>
<keyword evidence="9 10" id="KW-0472">Membrane</keyword>
<evidence type="ECO:0000256" key="10">
    <source>
        <dbReference type="HAMAP-Rule" id="MF_01456"/>
    </source>
</evidence>
<evidence type="ECO:0000256" key="2">
    <source>
        <dbReference type="ARBA" id="ARBA00004141"/>
    </source>
</evidence>
<dbReference type="GO" id="GO:0048038">
    <property type="term" value="F:quinone binding"/>
    <property type="evidence" value="ECO:0007669"/>
    <property type="project" value="UniProtKB-KW"/>
</dbReference>
<dbReference type="InterPro" id="IPR001133">
    <property type="entry name" value="NADH_UbQ_OxRdtase_chain4L/K"/>
</dbReference>
<keyword evidence="10" id="KW-1003">Cell membrane</keyword>
<dbReference type="PANTHER" id="PTHR11434">
    <property type="entry name" value="NADH-UBIQUINONE OXIDOREDUCTASE SUBUNIT ND4L"/>
    <property type="match status" value="1"/>
</dbReference>
<dbReference type="GO" id="GO:0042773">
    <property type="term" value="P:ATP synthesis coupled electron transport"/>
    <property type="evidence" value="ECO:0007669"/>
    <property type="project" value="InterPro"/>
</dbReference>
<proteinExistence type="inferred from homology"/>
<keyword evidence="10" id="KW-0520">NAD</keyword>
<comment type="subunit">
    <text evidence="10">NDH-1 is composed of 14 different subunits. Subunits NuoA, H, J, K, L, M, N constitute the membrane sector of the complex.</text>
</comment>
<evidence type="ECO:0000256" key="8">
    <source>
        <dbReference type="ARBA" id="ARBA00022989"/>
    </source>
</evidence>
<dbReference type="InterPro" id="IPR039428">
    <property type="entry name" value="NUOK/Mnh_C1-like"/>
</dbReference>
<dbReference type="Gene3D" id="1.10.287.3510">
    <property type="match status" value="1"/>
</dbReference>
<dbReference type="GO" id="GO:0050136">
    <property type="term" value="F:NADH dehydrogenase (quinone) (non-electrogenic) activity"/>
    <property type="evidence" value="ECO:0007669"/>
    <property type="project" value="UniProtKB-UniRule"/>
</dbReference>
<organism evidence="11 12">
    <name type="scientific">Candidatus Polarisedimenticola svalbardensis</name>
    <dbReference type="NCBI Taxonomy" id="2886004"/>
    <lineage>
        <taxon>Bacteria</taxon>
        <taxon>Pseudomonadati</taxon>
        <taxon>Acidobacteriota</taxon>
        <taxon>Candidatus Polarisedimenticolia</taxon>
        <taxon>Candidatus Polarisedimenticolales</taxon>
        <taxon>Candidatus Polarisedimenticolaceae</taxon>
        <taxon>Candidatus Polarisedimenticola</taxon>
    </lineage>
</organism>
<dbReference type="EC" id="7.1.1.-" evidence="10"/>
<comment type="similarity">
    <text evidence="3 10">Belongs to the complex I subunit 4L family.</text>
</comment>
<dbReference type="Pfam" id="PF00420">
    <property type="entry name" value="Oxidored_q2"/>
    <property type="match status" value="1"/>
</dbReference>
<dbReference type="EMBL" id="JACXWD010000003">
    <property type="protein sequence ID" value="MBD3866838.1"/>
    <property type="molecule type" value="Genomic_DNA"/>
</dbReference>
<evidence type="ECO:0000256" key="1">
    <source>
        <dbReference type="ARBA" id="ARBA00002378"/>
    </source>
</evidence>
<keyword evidence="8 10" id="KW-1133">Transmembrane helix</keyword>
<keyword evidence="5 10" id="KW-0812">Transmembrane</keyword>